<keyword evidence="4" id="KW-0805">Transcription regulation</keyword>
<evidence type="ECO:0000313" key="11">
    <source>
        <dbReference type="Proteomes" id="UP000663882"/>
    </source>
</evidence>
<keyword evidence="6" id="KW-0804">Transcription</keyword>
<evidence type="ECO:0000256" key="2">
    <source>
        <dbReference type="ARBA" id="ARBA00022771"/>
    </source>
</evidence>
<dbReference type="GO" id="GO:0008270">
    <property type="term" value="F:zinc ion binding"/>
    <property type="evidence" value="ECO:0007669"/>
    <property type="project" value="UniProtKB-KW"/>
</dbReference>
<dbReference type="Gene3D" id="1.10.565.10">
    <property type="entry name" value="Retinoid X Receptor"/>
    <property type="match status" value="1"/>
</dbReference>
<name>A0A813YYU6_9BILA</name>
<dbReference type="Pfam" id="PF00105">
    <property type="entry name" value="zf-C4"/>
    <property type="match status" value="1"/>
</dbReference>
<dbReference type="GO" id="GO:0030154">
    <property type="term" value="P:cell differentiation"/>
    <property type="evidence" value="ECO:0007669"/>
    <property type="project" value="TreeGrafter"/>
</dbReference>
<keyword evidence="2" id="KW-0863">Zinc-finger</keyword>
<dbReference type="PANTHER" id="PTHR24082:SF473">
    <property type="entry name" value="ECDYSONE-INDUCED PROTEIN 75B, ISOFORM B"/>
    <property type="match status" value="1"/>
</dbReference>
<feature type="domain" description="Nuclear receptor" evidence="9">
    <location>
        <begin position="34"/>
        <end position="110"/>
    </location>
</feature>
<dbReference type="EMBL" id="CAJNOO010000288">
    <property type="protein sequence ID" value="CAF0890971.1"/>
    <property type="molecule type" value="Genomic_DNA"/>
</dbReference>
<evidence type="ECO:0000256" key="7">
    <source>
        <dbReference type="ARBA" id="ARBA00023170"/>
    </source>
</evidence>
<accession>A0A813YYU6</accession>
<dbReference type="SMART" id="SM00399">
    <property type="entry name" value="ZnF_C4"/>
    <property type="match status" value="1"/>
</dbReference>
<dbReference type="GO" id="GO:0000978">
    <property type="term" value="F:RNA polymerase II cis-regulatory region sequence-specific DNA binding"/>
    <property type="evidence" value="ECO:0007669"/>
    <property type="project" value="TreeGrafter"/>
</dbReference>
<evidence type="ECO:0000259" key="9">
    <source>
        <dbReference type="PROSITE" id="PS51030"/>
    </source>
</evidence>
<sequence>MAFKRCLSASPLSSSEHINNDTTVRTQLKKSSNSGICRVCGDVARIINYGALSCQSCKTFFRRNGLRPQSVRPCSFNTHCEINMQTRHTCATCRLAKCFMMGMSPDLIRKEDLKIRKGSSSKSSNVEQVIPKQITTTSQIPTLDLLQGDRSHLANSEWTLLSNIVYAHDIYSTDRQMRLAIDNLSIYPVAMHINMINPLEIIRKICISIRSFIISLPDFQILTLNEKTSLIERNLHGIIGFSEISFFRNTGILYNSSCLKAFTTVYGSDMMLTAKKLNERLDPDSTLIKLILIILAFSSNCLVLNINKSMEDDHLLYGTFRLFGSQNVYVELLWKYMIYQYGYNESVLRFSRLIQIFLCILQNLSTIYTSNKTYRQMTDCTIEEAKQLLAINVNEQILLWGKI</sequence>
<evidence type="ECO:0000256" key="1">
    <source>
        <dbReference type="ARBA" id="ARBA00022723"/>
    </source>
</evidence>
<dbReference type="Proteomes" id="UP000663882">
    <property type="component" value="Unassembled WGS sequence"/>
</dbReference>
<dbReference type="SUPFAM" id="SSF48508">
    <property type="entry name" value="Nuclear receptor ligand-binding domain"/>
    <property type="match status" value="1"/>
</dbReference>
<evidence type="ECO:0000256" key="6">
    <source>
        <dbReference type="ARBA" id="ARBA00023163"/>
    </source>
</evidence>
<evidence type="ECO:0000256" key="4">
    <source>
        <dbReference type="ARBA" id="ARBA00023015"/>
    </source>
</evidence>
<dbReference type="GO" id="GO:0000122">
    <property type="term" value="P:negative regulation of transcription by RNA polymerase II"/>
    <property type="evidence" value="ECO:0007669"/>
    <property type="project" value="TreeGrafter"/>
</dbReference>
<dbReference type="PROSITE" id="PS00031">
    <property type="entry name" value="NUCLEAR_REC_DBD_1"/>
    <property type="match status" value="1"/>
</dbReference>
<dbReference type="InterPro" id="IPR050234">
    <property type="entry name" value="Nuclear_hormone_rcpt_NR1"/>
</dbReference>
<proteinExistence type="predicted"/>
<dbReference type="GO" id="GO:0004879">
    <property type="term" value="F:nuclear receptor activity"/>
    <property type="evidence" value="ECO:0007669"/>
    <property type="project" value="TreeGrafter"/>
</dbReference>
<keyword evidence="3" id="KW-0862">Zinc</keyword>
<dbReference type="GO" id="GO:0009755">
    <property type="term" value="P:hormone-mediated signaling pathway"/>
    <property type="evidence" value="ECO:0007669"/>
    <property type="project" value="TreeGrafter"/>
</dbReference>
<dbReference type="InterPro" id="IPR001628">
    <property type="entry name" value="Znf_hrmn_rcpt"/>
</dbReference>
<keyword evidence="8" id="KW-0539">Nucleus</keyword>
<dbReference type="InterPro" id="IPR013088">
    <property type="entry name" value="Znf_NHR/GATA"/>
</dbReference>
<dbReference type="InterPro" id="IPR035500">
    <property type="entry name" value="NHR-like_dom_sf"/>
</dbReference>
<organism evidence="10 11">
    <name type="scientific">Rotaria sordida</name>
    <dbReference type="NCBI Taxonomy" id="392033"/>
    <lineage>
        <taxon>Eukaryota</taxon>
        <taxon>Metazoa</taxon>
        <taxon>Spiralia</taxon>
        <taxon>Gnathifera</taxon>
        <taxon>Rotifera</taxon>
        <taxon>Eurotatoria</taxon>
        <taxon>Bdelloidea</taxon>
        <taxon>Philodinida</taxon>
        <taxon>Philodinidae</taxon>
        <taxon>Rotaria</taxon>
    </lineage>
</organism>
<dbReference type="GO" id="GO:0045944">
    <property type="term" value="P:positive regulation of transcription by RNA polymerase II"/>
    <property type="evidence" value="ECO:0007669"/>
    <property type="project" value="TreeGrafter"/>
</dbReference>
<evidence type="ECO:0000313" key="10">
    <source>
        <dbReference type="EMBL" id="CAF0890971.1"/>
    </source>
</evidence>
<evidence type="ECO:0000256" key="8">
    <source>
        <dbReference type="ARBA" id="ARBA00023242"/>
    </source>
</evidence>
<reference evidence="10" key="1">
    <citation type="submission" date="2021-02" db="EMBL/GenBank/DDBJ databases">
        <authorList>
            <person name="Nowell W R."/>
        </authorList>
    </citation>
    <scope>NUCLEOTIDE SEQUENCE</scope>
</reference>
<dbReference type="PANTHER" id="PTHR24082">
    <property type="entry name" value="NUCLEAR HORMONE RECEPTOR"/>
    <property type="match status" value="1"/>
</dbReference>
<keyword evidence="5" id="KW-0238">DNA-binding</keyword>
<protein>
    <recommendedName>
        <fullName evidence="9">Nuclear receptor domain-containing protein</fullName>
    </recommendedName>
</protein>
<dbReference type="Gene3D" id="3.30.50.10">
    <property type="entry name" value="Erythroid Transcription Factor GATA-1, subunit A"/>
    <property type="match status" value="1"/>
</dbReference>
<dbReference type="PRINTS" id="PR00047">
    <property type="entry name" value="STROIDFINGER"/>
</dbReference>
<keyword evidence="7" id="KW-0675">Receptor</keyword>
<gene>
    <name evidence="10" type="ORF">RFH988_LOCUS8477</name>
</gene>
<dbReference type="AlphaFoldDB" id="A0A813YYU6"/>
<dbReference type="SUPFAM" id="SSF57716">
    <property type="entry name" value="Glucocorticoid receptor-like (DNA-binding domain)"/>
    <property type="match status" value="1"/>
</dbReference>
<keyword evidence="1" id="KW-0479">Metal-binding</keyword>
<comment type="caution">
    <text evidence="10">The sequence shown here is derived from an EMBL/GenBank/DDBJ whole genome shotgun (WGS) entry which is preliminary data.</text>
</comment>
<evidence type="ECO:0000256" key="5">
    <source>
        <dbReference type="ARBA" id="ARBA00023125"/>
    </source>
</evidence>
<dbReference type="PROSITE" id="PS51030">
    <property type="entry name" value="NUCLEAR_REC_DBD_2"/>
    <property type="match status" value="1"/>
</dbReference>
<evidence type="ECO:0000256" key="3">
    <source>
        <dbReference type="ARBA" id="ARBA00022833"/>
    </source>
</evidence>
<dbReference type="OrthoDB" id="5850793at2759"/>